<feature type="transmembrane region" description="Helical" evidence="6">
    <location>
        <begin position="238"/>
        <end position="256"/>
    </location>
</feature>
<dbReference type="NCBIfam" id="TIGR00784">
    <property type="entry name" value="citMHS"/>
    <property type="match status" value="1"/>
</dbReference>
<organism evidence="8 9">
    <name type="scientific">Brevibacillus fulvus</name>
    <dbReference type="NCBI Taxonomy" id="1125967"/>
    <lineage>
        <taxon>Bacteria</taxon>
        <taxon>Bacillati</taxon>
        <taxon>Bacillota</taxon>
        <taxon>Bacilli</taxon>
        <taxon>Bacillales</taxon>
        <taxon>Paenibacillaceae</taxon>
        <taxon>Brevibacillus</taxon>
    </lineage>
</organism>
<keyword evidence="4 6" id="KW-1133">Transmembrane helix</keyword>
<dbReference type="AlphaFoldDB" id="A0A939BVF6"/>
<keyword evidence="2" id="KW-0813">Transport</keyword>
<feature type="transmembrane region" description="Helical" evidence="6">
    <location>
        <begin position="354"/>
        <end position="372"/>
    </location>
</feature>
<feature type="transmembrane region" description="Helical" evidence="6">
    <location>
        <begin position="59"/>
        <end position="82"/>
    </location>
</feature>
<comment type="caution">
    <text evidence="8">The sequence shown here is derived from an EMBL/GenBank/DDBJ whole genome shotgun (WGS) entry which is preliminary data.</text>
</comment>
<dbReference type="Proteomes" id="UP000717624">
    <property type="component" value="Unassembled WGS sequence"/>
</dbReference>
<feature type="transmembrane region" description="Helical" evidence="6">
    <location>
        <begin position="415"/>
        <end position="436"/>
    </location>
</feature>
<feature type="domain" description="Citrate transporter-like" evidence="7">
    <location>
        <begin position="16"/>
        <end position="384"/>
    </location>
</feature>
<comment type="subcellular location">
    <subcellularLocation>
        <location evidence="1">Membrane</location>
        <topology evidence="1">Multi-pass membrane protein</topology>
    </subcellularLocation>
</comment>
<evidence type="ECO:0000256" key="6">
    <source>
        <dbReference type="SAM" id="Phobius"/>
    </source>
</evidence>
<dbReference type="InterPro" id="IPR014738">
    <property type="entry name" value="Citrate_transporter"/>
</dbReference>
<feature type="transmembrane region" description="Helical" evidence="6">
    <location>
        <begin position="291"/>
        <end position="311"/>
    </location>
</feature>
<evidence type="ECO:0000259" key="7">
    <source>
        <dbReference type="Pfam" id="PF03600"/>
    </source>
</evidence>
<evidence type="ECO:0000256" key="3">
    <source>
        <dbReference type="ARBA" id="ARBA00022692"/>
    </source>
</evidence>
<dbReference type="GO" id="GO:0015137">
    <property type="term" value="F:citrate transmembrane transporter activity"/>
    <property type="evidence" value="ECO:0007669"/>
    <property type="project" value="InterPro"/>
</dbReference>
<keyword evidence="9" id="KW-1185">Reference proteome</keyword>
<sequence>MRLLLALLGYGMIAVFMFLIMTKRLSAFIALIVLPIAFALVGGFASRLGEMMLDGLSQIAPTGVMLLFAILYFGIMMDVGLFDPLIAKILKIVKGDPVKIAIGTGILSMMVALDGDGTTTYMITVSAMLPLYKRIGMKPMILTIVPMLSMGVMNMTPWGGPTARAMSVLSLDTSQLFTPMVPAMIGGMIWVLFVAYLLGKKERRRIGIVEMDRPEILSAETAEQLAAAEQTELKRPRLIWINFLLTVLLMVALVMSWLPIPILFMTAVALALLINYPNLKMQKERMEAHAANAFNVVSLVFAAGIFTGILTGTKMVDAMATSLVSLLPESLGSHLPVLVAITSMPFTYFMSNDAYYFGVLPILAQTAATYGIDPVEIGRASIIGMPVHVLSPLYAAAYLLVGMVGVDFGENQRAIFKWAIGTSLVMIVVALLTGGFSL</sequence>
<dbReference type="EMBL" id="JAFBEB010000011">
    <property type="protein sequence ID" value="MBM7591424.1"/>
    <property type="molecule type" value="Genomic_DNA"/>
</dbReference>
<name>A0A939BVF6_9BACL</name>
<feature type="transmembrane region" description="Helical" evidence="6">
    <location>
        <begin position="331"/>
        <end position="349"/>
    </location>
</feature>
<dbReference type="Pfam" id="PF03600">
    <property type="entry name" value="CitMHS"/>
    <property type="match status" value="1"/>
</dbReference>
<feature type="transmembrane region" description="Helical" evidence="6">
    <location>
        <begin position="180"/>
        <end position="198"/>
    </location>
</feature>
<feature type="transmembrane region" description="Helical" evidence="6">
    <location>
        <begin position="140"/>
        <end position="160"/>
    </location>
</feature>
<feature type="transmembrane region" description="Helical" evidence="6">
    <location>
        <begin position="6"/>
        <end position="21"/>
    </location>
</feature>
<reference evidence="8" key="1">
    <citation type="submission" date="2021-01" db="EMBL/GenBank/DDBJ databases">
        <title>Genomic Encyclopedia of Type Strains, Phase IV (KMG-IV): sequencing the most valuable type-strain genomes for metagenomic binning, comparative biology and taxonomic classification.</title>
        <authorList>
            <person name="Goeker M."/>
        </authorList>
    </citation>
    <scope>NUCLEOTIDE SEQUENCE</scope>
    <source>
        <strain evidence="8">DSM 25523</strain>
    </source>
</reference>
<feature type="transmembrane region" description="Helical" evidence="6">
    <location>
        <begin position="28"/>
        <end position="47"/>
    </location>
</feature>
<dbReference type="GO" id="GO:0016020">
    <property type="term" value="C:membrane"/>
    <property type="evidence" value="ECO:0007669"/>
    <property type="project" value="UniProtKB-SubCell"/>
</dbReference>
<evidence type="ECO:0000256" key="5">
    <source>
        <dbReference type="ARBA" id="ARBA00023136"/>
    </source>
</evidence>
<keyword evidence="3 6" id="KW-0812">Transmembrane</keyword>
<evidence type="ECO:0000256" key="1">
    <source>
        <dbReference type="ARBA" id="ARBA00004141"/>
    </source>
</evidence>
<evidence type="ECO:0000313" key="9">
    <source>
        <dbReference type="Proteomes" id="UP000717624"/>
    </source>
</evidence>
<feature type="transmembrane region" description="Helical" evidence="6">
    <location>
        <begin position="262"/>
        <end position="279"/>
    </location>
</feature>
<proteinExistence type="predicted"/>
<keyword evidence="5 6" id="KW-0472">Membrane</keyword>
<gene>
    <name evidence="8" type="ORF">JOD01_003063</name>
</gene>
<accession>A0A939BVF6</accession>
<evidence type="ECO:0000313" key="8">
    <source>
        <dbReference type="EMBL" id="MBM7591424.1"/>
    </source>
</evidence>
<evidence type="ECO:0000256" key="2">
    <source>
        <dbReference type="ARBA" id="ARBA00022448"/>
    </source>
</evidence>
<dbReference type="InterPro" id="IPR004680">
    <property type="entry name" value="Cit_transptr-like_dom"/>
</dbReference>
<evidence type="ECO:0000256" key="4">
    <source>
        <dbReference type="ARBA" id="ARBA00022989"/>
    </source>
</evidence>
<protein>
    <submittedName>
        <fullName evidence="8">CitMHS family citrate-Mg2+:H+ or citrate-Ca2+:H+ symporter</fullName>
    </submittedName>
</protein>